<dbReference type="RefSeq" id="WP_379687016.1">
    <property type="nucleotide sequence ID" value="NZ_JBHLYW010000022.1"/>
</dbReference>
<dbReference type="Proteomes" id="UP001589734">
    <property type="component" value="Unassembled WGS sequence"/>
</dbReference>
<sequence length="318" mass="36028">MRLIYLVFFLFGFSTSILSQSEETYLKKVSDTILSASRTLKVTDPFNAEKTTQKLFPGKIFHYPDKNTFINWICKTCKSETYLDVNEINGDQSFPYSEGVATRILENIDYSDSKGNQFKLLFFNHSIGDEDGSQVSRFTGGLLGLAKFAKNGNSWEMKSFQPAITAFGSFSQSPKPKLVQIGEDQYAFTIRHSNGGPGAPYYGYLCLIAGFDGKYQPLMTVDYYSLSNSPNSDWSSSYTIVTDNGKKFFRDFIITTSGTYRKPKNTEDDYEVEVPEEIAAMAKTKKEFDFVIEKRFSFKGKKYTLVGKPAVKFSKIKQ</sequence>
<protein>
    <submittedName>
        <fullName evidence="1">Uncharacterized protein</fullName>
    </submittedName>
</protein>
<reference evidence="1 2" key="1">
    <citation type="submission" date="2024-09" db="EMBL/GenBank/DDBJ databases">
        <authorList>
            <person name="Sun Q."/>
            <person name="Mori K."/>
        </authorList>
    </citation>
    <scope>NUCLEOTIDE SEQUENCE [LARGE SCALE GENOMIC DNA]</scope>
    <source>
        <strain evidence="1 2">CGMCC 1.12926</strain>
    </source>
</reference>
<proteinExistence type="predicted"/>
<accession>A0ABV6BVE6</accession>
<comment type="caution">
    <text evidence="1">The sequence shown here is derived from an EMBL/GenBank/DDBJ whole genome shotgun (WGS) entry which is preliminary data.</text>
</comment>
<evidence type="ECO:0000313" key="2">
    <source>
        <dbReference type="Proteomes" id="UP001589734"/>
    </source>
</evidence>
<evidence type="ECO:0000313" key="1">
    <source>
        <dbReference type="EMBL" id="MFC0079413.1"/>
    </source>
</evidence>
<name>A0ABV6BVE6_9FLAO</name>
<organism evidence="1 2">
    <name type="scientific">Flavobacterium procerum</name>
    <dbReference type="NCBI Taxonomy" id="1455569"/>
    <lineage>
        <taxon>Bacteria</taxon>
        <taxon>Pseudomonadati</taxon>
        <taxon>Bacteroidota</taxon>
        <taxon>Flavobacteriia</taxon>
        <taxon>Flavobacteriales</taxon>
        <taxon>Flavobacteriaceae</taxon>
        <taxon>Flavobacterium</taxon>
    </lineage>
</organism>
<gene>
    <name evidence="1" type="ORF">ACFFLS_20370</name>
</gene>
<keyword evidence="2" id="KW-1185">Reference proteome</keyword>
<dbReference type="EMBL" id="JBHLYW010000022">
    <property type="protein sequence ID" value="MFC0079413.1"/>
    <property type="molecule type" value="Genomic_DNA"/>
</dbReference>